<dbReference type="EMBL" id="BJMN01000067">
    <property type="protein sequence ID" value="GEB61783.1"/>
    <property type="molecule type" value="Genomic_DNA"/>
</dbReference>
<dbReference type="OrthoDB" id="9833009at2"/>
<dbReference type="RefSeq" id="WP_141302379.1">
    <property type="nucleotide sequence ID" value="NZ_BJMN01000067.1"/>
</dbReference>
<accession>A0A4Y3RYD6</accession>
<name>A0A4Y3RYD6_9ACTN</name>
<organism evidence="1 2">
    <name type="scientific">Streptomyces gardneri</name>
    <dbReference type="NCBI Taxonomy" id="66892"/>
    <lineage>
        <taxon>Bacteria</taxon>
        <taxon>Bacillati</taxon>
        <taxon>Actinomycetota</taxon>
        <taxon>Actinomycetes</taxon>
        <taxon>Kitasatosporales</taxon>
        <taxon>Streptomycetaceae</taxon>
        <taxon>Streptomyces</taxon>
    </lineage>
</organism>
<sequence>MRTDDDVRDLPLFILKRIKTSRDWDRFLIAQAQRYLVRALPEAKARTAYGDLTQVTASLNGGNETVTPMDAFARMEPLLETFADIEDLCPPPRRIPIGIRWPNATRDLDVVEGPVPDPWLIMGPLPDPWLPFPDVTPVRALPVLEALGSLAEAFTDRQAAKKFGEVLARAQSDIT</sequence>
<evidence type="ECO:0000313" key="1">
    <source>
        <dbReference type="EMBL" id="GEB61783.1"/>
    </source>
</evidence>
<evidence type="ECO:0000313" key="2">
    <source>
        <dbReference type="Proteomes" id="UP000315226"/>
    </source>
</evidence>
<protein>
    <submittedName>
        <fullName evidence="1">Uncharacterized protein</fullName>
    </submittedName>
</protein>
<proteinExistence type="predicted"/>
<reference evidence="1 2" key="1">
    <citation type="submission" date="2019-06" db="EMBL/GenBank/DDBJ databases">
        <title>Whole genome shotgun sequence of Streptomyces gardneri NBRC 12865.</title>
        <authorList>
            <person name="Hosoyama A."/>
            <person name="Uohara A."/>
            <person name="Ohji S."/>
            <person name="Ichikawa N."/>
        </authorList>
    </citation>
    <scope>NUCLEOTIDE SEQUENCE [LARGE SCALE GENOMIC DNA]</scope>
    <source>
        <strain evidence="1 2">NBRC 12865</strain>
    </source>
</reference>
<dbReference type="AlphaFoldDB" id="A0A4Y3RYD6"/>
<gene>
    <name evidence="1" type="ORF">SGA01_73880</name>
</gene>
<dbReference type="Proteomes" id="UP000315226">
    <property type="component" value="Unassembled WGS sequence"/>
</dbReference>
<keyword evidence="2" id="KW-1185">Reference proteome</keyword>
<comment type="caution">
    <text evidence="1">The sequence shown here is derived from an EMBL/GenBank/DDBJ whole genome shotgun (WGS) entry which is preliminary data.</text>
</comment>